<comment type="similarity">
    <text evidence="2">Belongs to the RseB family.</text>
</comment>
<dbReference type="InterPro" id="IPR038484">
    <property type="entry name" value="MucB/RseB_C_sf"/>
</dbReference>
<dbReference type="InterPro" id="IPR005588">
    <property type="entry name" value="MucB_RseB"/>
</dbReference>
<dbReference type="PANTHER" id="PTHR38782">
    <property type="match status" value="1"/>
</dbReference>
<dbReference type="GO" id="GO:0045152">
    <property type="term" value="F:antisigma factor binding"/>
    <property type="evidence" value="ECO:0007669"/>
    <property type="project" value="TreeGrafter"/>
</dbReference>
<dbReference type="Pfam" id="PF03888">
    <property type="entry name" value="MucB_RseB"/>
    <property type="match status" value="1"/>
</dbReference>
<protein>
    <submittedName>
        <fullName evidence="8">Regulators of the anti-sigma E protein RseD</fullName>
    </submittedName>
</protein>
<accession>A0A809R9B2</accession>
<dbReference type="EMBL" id="AP021857">
    <property type="protein sequence ID" value="BBO20895.1"/>
    <property type="molecule type" value="Genomic_DNA"/>
</dbReference>
<evidence type="ECO:0000256" key="1">
    <source>
        <dbReference type="ARBA" id="ARBA00004418"/>
    </source>
</evidence>
<evidence type="ECO:0000256" key="2">
    <source>
        <dbReference type="ARBA" id="ARBA00008150"/>
    </source>
</evidence>
<dbReference type="InterPro" id="IPR033434">
    <property type="entry name" value="MucB/RseB_N"/>
</dbReference>
<reference evidence="8" key="1">
    <citation type="journal article" name="DNA Res.">
        <title>The physiological potential of anammox bacteria as revealed by their core genome structure.</title>
        <authorList>
            <person name="Okubo T."/>
            <person name="Toyoda A."/>
            <person name="Fukuhara K."/>
            <person name="Uchiyama I."/>
            <person name="Harigaya Y."/>
            <person name="Kuroiwa M."/>
            <person name="Suzuki T."/>
            <person name="Murakami Y."/>
            <person name="Suwa Y."/>
            <person name="Takami H."/>
        </authorList>
    </citation>
    <scope>NUCLEOTIDE SEQUENCE</scope>
    <source>
        <strain evidence="8">317325-3</strain>
    </source>
</reference>
<dbReference type="PANTHER" id="PTHR38782:SF1">
    <property type="entry name" value="SIGMA-E FACTOR REGULATORY PROTEIN RSEB"/>
    <property type="match status" value="1"/>
</dbReference>
<keyword evidence="3 5" id="KW-0732">Signal</keyword>
<proteinExistence type="inferred from homology"/>
<dbReference type="CDD" id="cd16327">
    <property type="entry name" value="RseB"/>
    <property type="match status" value="1"/>
</dbReference>
<dbReference type="Pfam" id="PF17188">
    <property type="entry name" value="MucB_RseB_C"/>
    <property type="match status" value="1"/>
</dbReference>
<dbReference type="Gene3D" id="2.50.20.10">
    <property type="entry name" value="Lipoprotein localisation LolA/LolB/LppX"/>
    <property type="match status" value="1"/>
</dbReference>
<feature type="domain" description="MucB/RseB C-terminal" evidence="7">
    <location>
        <begin position="225"/>
        <end position="318"/>
    </location>
</feature>
<evidence type="ECO:0000259" key="6">
    <source>
        <dbReference type="Pfam" id="PF03888"/>
    </source>
</evidence>
<name>A0A809R9B2_9PROT</name>
<dbReference type="GO" id="GO:0032885">
    <property type="term" value="P:regulation of polysaccharide biosynthetic process"/>
    <property type="evidence" value="ECO:0007669"/>
    <property type="project" value="TreeGrafter"/>
</dbReference>
<evidence type="ECO:0000256" key="5">
    <source>
        <dbReference type="SAM" id="SignalP"/>
    </source>
</evidence>
<feature type="chain" id="PRO_5035250357" evidence="5">
    <location>
        <begin position="19"/>
        <end position="322"/>
    </location>
</feature>
<sequence length="322" mass="35838">MKRALVLFAIGGALAAPAFGDQNTEVLAWLQRVAAAAQRLNYTGTFTYQSGRASETSRITHLVDASGEMEKLEVLDGSPREVVRYNDEVKCYLPEEKIVIIEKRGRNKAFPALLPSSVAKLGEHYQIRQGDTTRVAGFDSQLVILEPKDNLRYGHRLWADINTGLILKALTVNERNETIEQFVFNQIQIDGVLGRDALKPKFDTEGKDWRIHNARSAQSLSAGGEWLFKTQLPGFVRSAGMRRQSSRGNGPETTHFIFTDGLASISVFIEPLSDRYDEKETYSVGAINVYKRVAGKHLLTVLGDVPMATLARLANGMELRKK</sequence>
<feature type="signal peptide" evidence="5">
    <location>
        <begin position="1"/>
        <end position="18"/>
    </location>
</feature>
<dbReference type="AlphaFoldDB" id="A0A809R9B2"/>
<dbReference type="KEGG" id="ddz:DSYM_15940"/>
<dbReference type="Gene3D" id="3.30.200.100">
    <property type="entry name" value="MucB/RseB, C-terminal domain"/>
    <property type="match status" value="1"/>
</dbReference>
<dbReference type="InterPro" id="IPR033436">
    <property type="entry name" value="MucB/RseB_C"/>
</dbReference>
<dbReference type="GO" id="GO:0030288">
    <property type="term" value="C:outer membrane-bounded periplasmic space"/>
    <property type="evidence" value="ECO:0007669"/>
    <property type="project" value="TreeGrafter"/>
</dbReference>
<evidence type="ECO:0000313" key="8">
    <source>
        <dbReference type="EMBL" id="BBO20895.1"/>
    </source>
</evidence>
<keyword evidence="4" id="KW-0574">Periplasm</keyword>
<evidence type="ECO:0000256" key="4">
    <source>
        <dbReference type="ARBA" id="ARBA00022764"/>
    </source>
</evidence>
<evidence type="ECO:0000256" key="3">
    <source>
        <dbReference type="ARBA" id="ARBA00022729"/>
    </source>
</evidence>
<gene>
    <name evidence="8" type="ORF">DSYM_15940</name>
</gene>
<feature type="domain" description="MucB/RseB N-terminal" evidence="6">
    <location>
        <begin position="27"/>
        <end position="201"/>
    </location>
</feature>
<dbReference type="PIRSF" id="PIRSF005427">
    <property type="entry name" value="RseB"/>
    <property type="match status" value="1"/>
</dbReference>
<evidence type="ECO:0000313" key="9">
    <source>
        <dbReference type="Proteomes" id="UP000662914"/>
    </source>
</evidence>
<comment type="subcellular location">
    <subcellularLocation>
        <location evidence="1">Periplasm</location>
    </subcellularLocation>
</comment>
<evidence type="ECO:0000259" key="7">
    <source>
        <dbReference type="Pfam" id="PF17188"/>
    </source>
</evidence>
<dbReference type="Proteomes" id="UP000662914">
    <property type="component" value="Chromosome"/>
</dbReference>
<organism evidence="8 9">
    <name type="scientific">Candidatus Desulfobacillus denitrificans</name>
    <dbReference type="NCBI Taxonomy" id="2608985"/>
    <lineage>
        <taxon>Bacteria</taxon>
        <taxon>Pseudomonadati</taxon>
        <taxon>Pseudomonadota</taxon>
        <taxon>Betaproteobacteria</taxon>
        <taxon>Candidatus Desulfobacillus</taxon>
    </lineage>
</organism>